<protein>
    <submittedName>
        <fullName evidence="1">Uncharacterized protein</fullName>
    </submittedName>
</protein>
<proteinExistence type="predicted"/>
<organism evidence="1 2">
    <name type="scientific">Comamonas terrigena</name>
    <dbReference type="NCBI Taxonomy" id="32013"/>
    <lineage>
        <taxon>Bacteria</taxon>
        <taxon>Pseudomonadati</taxon>
        <taxon>Pseudomonadota</taxon>
        <taxon>Betaproteobacteria</taxon>
        <taxon>Burkholderiales</taxon>
        <taxon>Comamonadaceae</taxon>
        <taxon>Comamonas</taxon>
    </lineage>
</organism>
<dbReference type="EMBL" id="PDEA01000001">
    <property type="protein sequence ID" value="PEH89783.1"/>
    <property type="molecule type" value="Genomic_DNA"/>
</dbReference>
<sequence>MHARLPLRAIPAAADALPPYEPDTVRFRVTVEGVTLDTLVHYSDDFDLSVPAIWHRGVNIAPLLEPGIDEAILNAYDVHRQALRQDALVERHAGFSD</sequence>
<dbReference type="RefSeq" id="WP_066532963.1">
    <property type="nucleotide sequence ID" value="NZ_DALZQJ010000013.1"/>
</dbReference>
<gene>
    <name evidence="1" type="ORF">CRM82_15280</name>
</gene>
<reference evidence="2" key="1">
    <citation type="submission" date="2017-09" db="EMBL/GenBank/DDBJ databases">
        <title>FDA dAtabase for Regulatory Grade micrObial Sequences (FDA-ARGOS): Supporting development and validation of Infectious Disease Dx tests.</title>
        <authorList>
            <person name="Minogue T."/>
            <person name="Wolcott M."/>
            <person name="Wasieloski L."/>
            <person name="Aguilar W."/>
            <person name="Moore D."/>
            <person name="Tallon L."/>
            <person name="Sadzewicz L."/>
            <person name="Ott S."/>
            <person name="Zhao X."/>
            <person name="Nagaraj S."/>
            <person name="Vavikolanu K."/>
            <person name="Aluvathingal J."/>
            <person name="Nadendla S."/>
            <person name="Sichtig H."/>
        </authorList>
    </citation>
    <scope>NUCLEOTIDE SEQUENCE [LARGE SCALE GENOMIC DNA]</scope>
    <source>
        <strain evidence="2">FDAARGOS_394</strain>
    </source>
</reference>
<dbReference type="AlphaFoldDB" id="A0A2A7UX01"/>
<dbReference type="GeneID" id="80801986"/>
<dbReference type="Proteomes" id="UP000220246">
    <property type="component" value="Unassembled WGS sequence"/>
</dbReference>
<accession>A0A2A7UX01</accession>
<name>A0A2A7UX01_COMTR</name>
<evidence type="ECO:0000313" key="1">
    <source>
        <dbReference type="EMBL" id="PEH89783.1"/>
    </source>
</evidence>
<evidence type="ECO:0000313" key="2">
    <source>
        <dbReference type="Proteomes" id="UP000220246"/>
    </source>
</evidence>
<comment type="caution">
    <text evidence="1">The sequence shown here is derived from an EMBL/GenBank/DDBJ whole genome shotgun (WGS) entry which is preliminary data.</text>
</comment>
<keyword evidence="2" id="KW-1185">Reference proteome</keyword>